<keyword evidence="1" id="KW-0489">Methyltransferase</keyword>
<comment type="caution">
    <text evidence="1">The sequence shown here is derived from an EMBL/GenBank/DDBJ whole genome shotgun (WGS) entry which is preliminary data.</text>
</comment>
<dbReference type="Gene3D" id="3.40.50.150">
    <property type="entry name" value="Vaccinia Virus protein VP39"/>
    <property type="match status" value="1"/>
</dbReference>
<dbReference type="Proteomes" id="UP000553776">
    <property type="component" value="Unassembled WGS sequence"/>
</dbReference>
<dbReference type="PANTHER" id="PTHR35276">
    <property type="entry name" value="S-ADENOSYL-L-METHIONINE-DEPENDENT METHYLTRANSFERASES SUPERFAMILY PROTEIN"/>
    <property type="match status" value="1"/>
</dbReference>
<proteinExistence type="predicted"/>
<dbReference type="GO" id="GO:0032259">
    <property type="term" value="P:methylation"/>
    <property type="evidence" value="ECO:0007669"/>
    <property type="project" value="UniProtKB-KW"/>
</dbReference>
<dbReference type="EMBL" id="JACJVR010000012">
    <property type="protein sequence ID" value="MBB6690589.1"/>
    <property type="molecule type" value="Genomic_DNA"/>
</dbReference>
<name>A0A841TSA6_9BACL</name>
<gene>
    <name evidence="1" type="ORF">H7B90_04150</name>
</gene>
<dbReference type="AlphaFoldDB" id="A0A841TSA6"/>
<dbReference type="GO" id="GO:0008168">
    <property type="term" value="F:methyltransferase activity"/>
    <property type="evidence" value="ECO:0007669"/>
    <property type="project" value="UniProtKB-KW"/>
</dbReference>
<dbReference type="PANTHER" id="PTHR35276:SF1">
    <property type="entry name" value="TRNA (MNM(5)S(2)U34)-METHYLTRANSFERASE, CHLOROPLASTIC"/>
    <property type="match status" value="1"/>
</dbReference>
<evidence type="ECO:0000313" key="2">
    <source>
        <dbReference type="Proteomes" id="UP000553776"/>
    </source>
</evidence>
<keyword evidence="2" id="KW-1185">Reference proteome</keyword>
<dbReference type="SUPFAM" id="SSF53335">
    <property type="entry name" value="S-adenosyl-L-methionine-dependent methyltransferases"/>
    <property type="match status" value="1"/>
</dbReference>
<sequence length="203" mass="20966">MGFLSVLTMAQRWAAERMAPGAVAIDATAGGGVDTLFLARAAGPKGHVYAFDVQEAALARTRARLEAEAAASARDGSRTAGSLAPATLLHAGHERMAELIAPEHRGLVRAVMFNLGFLPGEGGDRSVITLPETTLAAMEAALGLLAPGGALTAVVYPGHEGGDSEAAAVERWMAALSPAAAQVVSYRFPQKSSAPYLFALEKK</sequence>
<dbReference type="InterPro" id="IPR029063">
    <property type="entry name" value="SAM-dependent_MTases_sf"/>
</dbReference>
<dbReference type="RefSeq" id="WP_185134619.1">
    <property type="nucleotide sequence ID" value="NZ_BORM01000022.1"/>
</dbReference>
<dbReference type="Pfam" id="PF06962">
    <property type="entry name" value="rRNA_methylase"/>
    <property type="match status" value="1"/>
</dbReference>
<organism evidence="1 2">
    <name type="scientific">Cohnella xylanilytica</name>
    <dbReference type="NCBI Taxonomy" id="557555"/>
    <lineage>
        <taxon>Bacteria</taxon>
        <taxon>Bacillati</taxon>
        <taxon>Bacillota</taxon>
        <taxon>Bacilli</taxon>
        <taxon>Bacillales</taxon>
        <taxon>Paenibacillaceae</taxon>
        <taxon>Cohnella</taxon>
    </lineage>
</organism>
<protein>
    <submittedName>
        <fullName evidence="1">SAM-dependent methyltransferase</fullName>
    </submittedName>
</protein>
<accession>A0A841TSA6</accession>
<reference evidence="1 2" key="1">
    <citation type="submission" date="2020-08" db="EMBL/GenBank/DDBJ databases">
        <title>Cohnella phylogeny.</title>
        <authorList>
            <person name="Dunlap C."/>
        </authorList>
    </citation>
    <scope>NUCLEOTIDE SEQUENCE [LARGE SCALE GENOMIC DNA]</scope>
    <source>
        <strain evidence="1 2">DSM 25239</strain>
    </source>
</reference>
<evidence type="ECO:0000313" key="1">
    <source>
        <dbReference type="EMBL" id="MBB6690589.1"/>
    </source>
</evidence>
<dbReference type="InterPro" id="IPR010719">
    <property type="entry name" value="MnmM_MeTrfase"/>
</dbReference>
<keyword evidence="1" id="KW-0808">Transferase</keyword>